<dbReference type="GO" id="GO:0003677">
    <property type="term" value="F:DNA binding"/>
    <property type="evidence" value="ECO:0007669"/>
    <property type="project" value="InterPro"/>
</dbReference>
<dbReference type="AlphaFoldDB" id="A0A5M9WLV0"/>
<reference evidence="2 3" key="1">
    <citation type="journal article" date="2019" name="J. Ind. Microbiol. Biotechnol.">
        <title>Paenibacillus amylolyticus 27C64 has a diverse set of carbohydrate-active enzymes and complete pectin deconstruction system.</title>
        <authorList>
            <person name="Keggi C."/>
            <person name="Doran-Peterson J."/>
        </authorList>
    </citation>
    <scope>NUCLEOTIDE SEQUENCE [LARGE SCALE GENOMIC DNA]</scope>
    <source>
        <strain evidence="2 3">27C64</strain>
    </source>
</reference>
<protein>
    <submittedName>
        <fullName evidence="2">Helix-turn-helix transcriptional regulator</fullName>
    </submittedName>
</protein>
<dbReference type="PROSITE" id="PS50943">
    <property type="entry name" value="HTH_CROC1"/>
    <property type="match status" value="1"/>
</dbReference>
<sequence length="68" mass="7721">MKVTPNLTNILRVRGLTQTQLSESTGIPQGTISRFDRNARHEAVHLFLISRSLGITIEELFVVEEQEE</sequence>
<dbReference type="CDD" id="cd00093">
    <property type="entry name" value="HTH_XRE"/>
    <property type="match status" value="1"/>
</dbReference>
<feature type="domain" description="HTH cro/C1-type" evidence="1">
    <location>
        <begin position="14"/>
        <end position="60"/>
    </location>
</feature>
<proteinExistence type="predicted"/>
<dbReference type="Gene3D" id="1.10.260.40">
    <property type="entry name" value="lambda repressor-like DNA-binding domains"/>
    <property type="match status" value="1"/>
</dbReference>
<dbReference type="OrthoDB" id="2907469at2"/>
<evidence type="ECO:0000259" key="1">
    <source>
        <dbReference type="PROSITE" id="PS50943"/>
    </source>
</evidence>
<dbReference type="InterPro" id="IPR001387">
    <property type="entry name" value="Cro/C1-type_HTH"/>
</dbReference>
<dbReference type="SUPFAM" id="SSF47413">
    <property type="entry name" value="lambda repressor-like DNA-binding domains"/>
    <property type="match status" value="1"/>
</dbReference>
<dbReference type="InterPro" id="IPR010982">
    <property type="entry name" value="Lambda_DNA-bd_dom_sf"/>
</dbReference>
<name>A0A5M9WLV0_PAEAM</name>
<comment type="caution">
    <text evidence="2">The sequence shown here is derived from an EMBL/GenBank/DDBJ whole genome shotgun (WGS) entry which is preliminary data.</text>
</comment>
<organism evidence="2 3">
    <name type="scientific">Paenibacillus amylolyticus</name>
    <dbReference type="NCBI Taxonomy" id="1451"/>
    <lineage>
        <taxon>Bacteria</taxon>
        <taxon>Bacillati</taxon>
        <taxon>Bacillota</taxon>
        <taxon>Bacilli</taxon>
        <taxon>Bacillales</taxon>
        <taxon>Paenibacillaceae</taxon>
        <taxon>Paenibacillus</taxon>
    </lineage>
</organism>
<dbReference type="Proteomes" id="UP000323664">
    <property type="component" value="Unassembled WGS sequence"/>
</dbReference>
<accession>A0A5M9WLV0</accession>
<evidence type="ECO:0000313" key="2">
    <source>
        <dbReference type="EMBL" id="KAA8782544.1"/>
    </source>
</evidence>
<dbReference type="Pfam" id="PF13443">
    <property type="entry name" value="HTH_26"/>
    <property type="match status" value="1"/>
</dbReference>
<dbReference type="EMBL" id="RIAS01000001">
    <property type="protein sequence ID" value="KAA8782544.1"/>
    <property type="molecule type" value="Genomic_DNA"/>
</dbReference>
<gene>
    <name evidence="2" type="ORF">EC604_01610</name>
</gene>
<evidence type="ECO:0000313" key="3">
    <source>
        <dbReference type="Proteomes" id="UP000323664"/>
    </source>
</evidence>